<evidence type="ECO:0000313" key="2">
    <source>
        <dbReference type="EMBL" id="MDN4166798.1"/>
    </source>
</evidence>
<proteinExistence type="predicted"/>
<dbReference type="Proteomes" id="UP001168552">
    <property type="component" value="Unassembled WGS sequence"/>
</dbReference>
<keyword evidence="1" id="KW-0812">Transmembrane</keyword>
<evidence type="ECO:0000256" key="1">
    <source>
        <dbReference type="SAM" id="Phobius"/>
    </source>
</evidence>
<accession>A0ABT8F8I8</accession>
<keyword evidence="1" id="KW-1133">Transmembrane helix</keyword>
<gene>
    <name evidence="2" type="ORF">QWY31_14900</name>
</gene>
<protein>
    <submittedName>
        <fullName evidence="2">Uncharacterized protein</fullName>
    </submittedName>
</protein>
<sequence length="157" mass="18470">MLLPIKNEMLVLPYEAPLVCGRLLARTRKVEKEYVEQAHEGHWFHGWIGSNFRFTISRRTKHVEHFLPLISGSIEPTSKGCIVFIRYRLFFGTRLLLFLWLLVTGSMALLFTFQEKNLLYASICGFSGLLYFVFLRINFYMQCKKDQKLLHQTFGIE</sequence>
<name>A0ABT8F8I8_9BACT</name>
<evidence type="ECO:0000313" key="3">
    <source>
        <dbReference type="Proteomes" id="UP001168552"/>
    </source>
</evidence>
<keyword evidence="1" id="KW-0472">Membrane</keyword>
<feature type="transmembrane region" description="Helical" evidence="1">
    <location>
        <begin position="95"/>
        <end position="113"/>
    </location>
</feature>
<keyword evidence="3" id="KW-1185">Reference proteome</keyword>
<feature type="transmembrane region" description="Helical" evidence="1">
    <location>
        <begin position="119"/>
        <end position="139"/>
    </location>
</feature>
<organism evidence="2 3">
    <name type="scientific">Shiella aurantiaca</name>
    <dbReference type="NCBI Taxonomy" id="3058365"/>
    <lineage>
        <taxon>Bacteria</taxon>
        <taxon>Pseudomonadati</taxon>
        <taxon>Bacteroidota</taxon>
        <taxon>Cytophagia</taxon>
        <taxon>Cytophagales</taxon>
        <taxon>Shiellaceae</taxon>
        <taxon>Shiella</taxon>
    </lineage>
</organism>
<reference evidence="2" key="1">
    <citation type="submission" date="2023-06" db="EMBL/GenBank/DDBJ databases">
        <title>Cytophagales bacterium Strain LB-30, isolated from soil.</title>
        <authorList>
            <person name="Liu B."/>
        </authorList>
    </citation>
    <scope>NUCLEOTIDE SEQUENCE</scope>
    <source>
        <strain evidence="2">LB-30</strain>
    </source>
</reference>
<dbReference type="EMBL" id="JAUHJS010000008">
    <property type="protein sequence ID" value="MDN4166798.1"/>
    <property type="molecule type" value="Genomic_DNA"/>
</dbReference>
<comment type="caution">
    <text evidence="2">The sequence shown here is derived from an EMBL/GenBank/DDBJ whole genome shotgun (WGS) entry which is preliminary data.</text>
</comment>
<dbReference type="RefSeq" id="WP_320005334.1">
    <property type="nucleotide sequence ID" value="NZ_JAUHJS010000008.1"/>
</dbReference>